<dbReference type="EMBL" id="HG719821">
    <property type="protein sequence ID" value="CDJ58743.1"/>
    <property type="molecule type" value="Genomic_DNA"/>
</dbReference>
<name>U6M6Q2_EIMMA</name>
<dbReference type="AlphaFoldDB" id="U6M6Q2"/>
<evidence type="ECO:0000313" key="4">
    <source>
        <dbReference type="Proteomes" id="UP000030763"/>
    </source>
</evidence>
<feature type="compositionally biased region" description="Basic residues" evidence="1">
    <location>
        <begin position="368"/>
        <end position="380"/>
    </location>
</feature>
<evidence type="ECO:0000256" key="2">
    <source>
        <dbReference type="SAM" id="SignalP"/>
    </source>
</evidence>
<feature type="region of interest" description="Disordered" evidence="1">
    <location>
        <begin position="66"/>
        <end position="87"/>
    </location>
</feature>
<dbReference type="OrthoDB" id="354676at2759"/>
<feature type="region of interest" description="Disordered" evidence="1">
    <location>
        <begin position="354"/>
        <end position="392"/>
    </location>
</feature>
<gene>
    <name evidence="3" type="ORF">EMWEY_00053060</name>
</gene>
<feature type="compositionally biased region" description="Basic and acidic residues" evidence="1">
    <location>
        <begin position="381"/>
        <end position="392"/>
    </location>
</feature>
<feature type="chain" id="PRO_5004674571" evidence="2">
    <location>
        <begin position="23"/>
        <end position="883"/>
    </location>
</feature>
<feature type="region of interest" description="Disordered" evidence="1">
    <location>
        <begin position="464"/>
        <end position="601"/>
    </location>
</feature>
<feature type="compositionally biased region" description="Low complexity" evidence="1">
    <location>
        <begin position="512"/>
        <end position="539"/>
    </location>
</feature>
<feature type="compositionally biased region" description="Low complexity" evidence="1">
    <location>
        <begin position="549"/>
        <end position="561"/>
    </location>
</feature>
<evidence type="ECO:0000256" key="1">
    <source>
        <dbReference type="SAM" id="MobiDB-lite"/>
    </source>
</evidence>
<evidence type="ECO:0000313" key="3">
    <source>
        <dbReference type="EMBL" id="CDJ58743.1"/>
    </source>
</evidence>
<reference evidence="3" key="1">
    <citation type="submission" date="2013-10" db="EMBL/GenBank/DDBJ databases">
        <title>Genomic analysis of the causative agents of coccidiosis in chickens.</title>
        <authorList>
            <person name="Reid A.J."/>
            <person name="Blake D."/>
            <person name="Billington K."/>
            <person name="Browne H."/>
            <person name="Dunn M."/>
            <person name="Hung S."/>
            <person name="Kawahara F."/>
            <person name="Miranda-Saavedra D."/>
            <person name="Mourier T."/>
            <person name="Nagra H."/>
            <person name="Otto T.D."/>
            <person name="Rawlings N."/>
            <person name="Sanchez A."/>
            <person name="Sanders M."/>
            <person name="Subramaniam C."/>
            <person name="Tay Y."/>
            <person name="Dear P."/>
            <person name="Doerig C."/>
            <person name="Gruber A."/>
            <person name="Parkinson J."/>
            <person name="Shirley M."/>
            <person name="Wan K.L."/>
            <person name="Berriman M."/>
            <person name="Tomley F."/>
            <person name="Pain A."/>
        </authorList>
    </citation>
    <scope>NUCLEOTIDE SEQUENCE [LARGE SCALE GENOMIC DNA]</scope>
    <source>
        <strain evidence="3">Weybridge</strain>
    </source>
</reference>
<protein>
    <submittedName>
        <fullName evidence="3">Uncharacterized protein</fullName>
    </submittedName>
</protein>
<sequence length="883" mass="92901">MRRPLGVCGSLVSLALLALDAADNQWGCLLVDAKREGAPQLQSVADALAPPAAVAAMGSTSLLQERASLAASEAEDDGSSADDEEEEACEAQQAMSSFLQRELDKLQDPSSPWVSFLSQLASAKDNKETCIQASGDGSKGLCELPETSSGASQPLPCGGQEYAKLIEKYIRAKNCELSLTVSQTLMQNWTGHSGQQGIFSRLISLYNKAMEYDKLDSDLYYVYQDSAQLLQDLMQKAQDGVAAFHSLDIKAEFLKRRRELLGLLCALGRGAETTMSSDVVLADHVLVLRGNFEDSAREALAAFIAAIDAFGVYVQALLEEGGLIDRATTIHANYHKFRMQKLNALLTDIQPTAEEGDDSSALMDLVPHPKHKTRKNKHKGNKDGSQGEKTDAAEAAAPVFLEGAMDQELLIGAAPGAPAQVAAAPVAATPAAVPVTGAAMPAVAGAVPASTQFPAGVAQPAAVAPGMQQPQQQPSVASTVPVTAAAPSSPPAQGPTAPETATVFGAGAPSGAPATQTPTEATAATEGQTVTTTEATPVAAVPPPPPPSSDSAAQSPAAAPLPQQPAPGATPPPARAPQPAGTTAVTAGGQQGADIDIDADNSHSIPIRERVEDMVKKLKMFNIEDGKITYTANVTSLEHVIKAGYTDLTDRIFVEYLGILPQAFAVTTFKFISLLTPNPQVDFAEFYNSTLADDGSVTEGFEGEMPVNHKLLAERFSHAVDEAYKDYWRRYFADEDKITSITDPKLPRLSQPQPQQPQPQQQQTQQQREDQEESAQVSALEKSSGVIKPHSFVLTGEGIEEGEGAEEGEGEEFEVAIISSSDGVNPLDLEKYVDVAAANSLSLQALVRKYIPPAATAAAAGVTEAAAAAAAAEAALQQHKHFQ</sequence>
<feature type="region of interest" description="Disordered" evidence="1">
    <location>
        <begin position="742"/>
        <end position="782"/>
    </location>
</feature>
<proteinExistence type="predicted"/>
<dbReference type="GeneID" id="25339292"/>
<dbReference type="VEuPathDB" id="ToxoDB:EMWEY_00053060"/>
<dbReference type="OMA" id="KCGGAEY"/>
<feature type="compositionally biased region" description="Low complexity" evidence="1">
    <location>
        <begin position="464"/>
        <end position="487"/>
    </location>
</feature>
<accession>U6M6Q2</accession>
<feature type="compositionally biased region" description="Low complexity" evidence="1">
    <location>
        <begin position="577"/>
        <end position="588"/>
    </location>
</feature>
<reference evidence="3" key="2">
    <citation type="submission" date="2013-10" db="EMBL/GenBank/DDBJ databases">
        <authorList>
            <person name="Aslett M."/>
        </authorList>
    </citation>
    <scope>NUCLEOTIDE SEQUENCE [LARGE SCALE GENOMIC DNA]</scope>
    <source>
        <strain evidence="3">Weybridge</strain>
    </source>
</reference>
<keyword evidence="2" id="KW-0732">Signal</keyword>
<dbReference type="Proteomes" id="UP000030763">
    <property type="component" value="Unassembled WGS sequence"/>
</dbReference>
<feature type="signal peptide" evidence="2">
    <location>
        <begin position="1"/>
        <end position="22"/>
    </location>
</feature>
<keyword evidence="4" id="KW-1185">Reference proteome</keyword>
<dbReference type="RefSeq" id="XP_013335391.1">
    <property type="nucleotide sequence ID" value="XM_013479937.1"/>
</dbReference>
<feature type="compositionally biased region" description="Pro residues" evidence="1">
    <location>
        <begin position="562"/>
        <end position="576"/>
    </location>
</feature>
<organism evidence="3 4">
    <name type="scientific">Eimeria maxima</name>
    <name type="common">Coccidian parasite</name>
    <dbReference type="NCBI Taxonomy" id="5804"/>
    <lineage>
        <taxon>Eukaryota</taxon>
        <taxon>Sar</taxon>
        <taxon>Alveolata</taxon>
        <taxon>Apicomplexa</taxon>
        <taxon>Conoidasida</taxon>
        <taxon>Coccidia</taxon>
        <taxon>Eucoccidiorida</taxon>
        <taxon>Eimeriorina</taxon>
        <taxon>Eimeriidae</taxon>
        <taxon>Eimeria</taxon>
    </lineage>
</organism>
<feature type="compositionally biased region" description="Acidic residues" evidence="1">
    <location>
        <begin position="73"/>
        <end position="87"/>
    </location>
</feature>